<reference evidence="11" key="1">
    <citation type="journal article" date="2023" name="Commun. Biol.">
        <title>Genome analysis of Parmales, the sister group of diatoms, reveals the evolutionary specialization of diatoms from phago-mixotrophs to photoautotrophs.</title>
        <authorList>
            <person name="Ban H."/>
            <person name="Sato S."/>
            <person name="Yoshikawa S."/>
            <person name="Yamada K."/>
            <person name="Nakamura Y."/>
            <person name="Ichinomiya M."/>
            <person name="Sato N."/>
            <person name="Blanc-Mathieu R."/>
            <person name="Endo H."/>
            <person name="Kuwata A."/>
            <person name="Ogata H."/>
        </authorList>
    </citation>
    <scope>NUCLEOTIDE SEQUENCE [LARGE SCALE GENOMIC DNA]</scope>
    <source>
        <strain evidence="11">NIES 3700</strain>
    </source>
</reference>
<comment type="function">
    <text evidence="1">Fluoride channel required for the rapid expulsion of cytoplasmic fluoride.</text>
</comment>
<dbReference type="GO" id="GO:1903425">
    <property type="term" value="F:fluoride transmembrane transporter activity"/>
    <property type="evidence" value="ECO:0007669"/>
    <property type="project" value="TreeGrafter"/>
</dbReference>
<proteinExistence type="inferred from homology"/>
<keyword evidence="3" id="KW-1003">Cell membrane</keyword>
<feature type="transmembrane region" description="Helical" evidence="9">
    <location>
        <begin position="279"/>
        <end position="300"/>
    </location>
</feature>
<feature type="transmembrane region" description="Helical" evidence="9">
    <location>
        <begin position="31"/>
        <end position="56"/>
    </location>
</feature>
<evidence type="ECO:0000256" key="8">
    <source>
        <dbReference type="ARBA" id="ARBA00035585"/>
    </source>
</evidence>
<gene>
    <name evidence="10" type="ORF">TrLO_g14500</name>
</gene>
<dbReference type="EMBL" id="BRXW01000554">
    <property type="protein sequence ID" value="GMH65763.1"/>
    <property type="molecule type" value="Genomic_DNA"/>
</dbReference>
<comment type="caution">
    <text evidence="10">The sequence shown here is derived from an EMBL/GenBank/DDBJ whole genome shotgun (WGS) entry which is preliminary data.</text>
</comment>
<keyword evidence="4 9" id="KW-0812">Transmembrane</keyword>
<protein>
    <submittedName>
        <fullName evidence="10">Uncharacterized protein</fullName>
    </submittedName>
</protein>
<accession>A0A9W7E4V0</accession>
<evidence type="ECO:0000313" key="10">
    <source>
        <dbReference type="EMBL" id="GMH65763.1"/>
    </source>
</evidence>
<evidence type="ECO:0000256" key="2">
    <source>
        <dbReference type="ARBA" id="ARBA00004651"/>
    </source>
</evidence>
<comment type="similarity">
    <text evidence="7">Belongs to the fluoride channel Fluc/FEX (TC 1.A.43) family.</text>
</comment>
<keyword evidence="6 9" id="KW-0472">Membrane</keyword>
<feature type="transmembrane region" description="Helical" evidence="9">
    <location>
        <begin position="219"/>
        <end position="238"/>
    </location>
</feature>
<dbReference type="GO" id="GO:0005886">
    <property type="term" value="C:plasma membrane"/>
    <property type="evidence" value="ECO:0007669"/>
    <property type="project" value="UniProtKB-SubCell"/>
</dbReference>
<evidence type="ECO:0000256" key="3">
    <source>
        <dbReference type="ARBA" id="ARBA00022475"/>
    </source>
</evidence>
<dbReference type="PANTHER" id="PTHR28259">
    <property type="entry name" value="FLUORIDE EXPORT PROTEIN 1-RELATED"/>
    <property type="match status" value="1"/>
</dbReference>
<evidence type="ECO:0000256" key="7">
    <source>
        <dbReference type="ARBA" id="ARBA00035120"/>
    </source>
</evidence>
<evidence type="ECO:0000256" key="5">
    <source>
        <dbReference type="ARBA" id="ARBA00022989"/>
    </source>
</evidence>
<keyword evidence="11" id="KW-1185">Reference proteome</keyword>
<feature type="transmembrane region" description="Helical" evidence="9">
    <location>
        <begin position="187"/>
        <end position="207"/>
    </location>
</feature>
<organism evidence="10 11">
    <name type="scientific">Triparma laevis f. longispina</name>
    <dbReference type="NCBI Taxonomy" id="1714387"/>
    <lineage>
        <taxon>Eukaryota</taxon>
        <taxon>Sar</taxon>
        <taxon>Stramenopiles</taxon>
        <taxon>Ochrophyta</taxon>
        <taxon>Bolidophyceae</taxon>
        <taxon>Parmales</taxon>
        <taxon>Triparmaceae</taxon>
        <taxon>Triparma</taxon>
    </lineage>
</organism>
<comment type="subcellular location">
    <subcellularLocation>
        <location evidence="2">Cell membrane</location>
        <topology evidence="2">Multi-pass membrane protein</topology>
    </subcellularLocation>
</comment>
<dbReference type="PANTHER" id="PTHR28259:SF1">
    <property type="entry name" value="FLUORIDE EXPORT PROTEIN 1-RELATED"/>
    <property type="match status" value="1"/>
</dbReference>
<name>A0A9W7E4V0_9STRA</name>
<evidence type="ECO:0000256" key="4">
    <source>
        <dbReference type="ARBA" id="ARBA00022692"/>
    </source>
</evidence>
<sequence>MSDEASVTSVSSDNTAFKNRPFISTLRSPNILLFGILSASGASLRLCIAACIIKFFPTSLWVMTSDVLLANIVGSSIAGYVKGAALARSVDERLRDDSASVQSRAQASGTVLSDLTLHTASTTSNLSQNRHSIPSSEILDYCYLLALAGSCTSYGSMMTFALTLFVNPSYVNPSVSPLAFEAFSDCVFSIVASIVISAGSFRFFLYFGRVVPVQLRLKYLFLFGSLSPLLLGAILLATSGELTFSLKSDLFSVLFAPIGVFLRAILAEKCNSKKRRVKYIGTLIANILGTFTTSVIQGYYFNNPEILALTALSNGFASSLSTVSTFVGEIEGEEVEGNSIGYTSITIVSTIGTSFLGLFVGGWRV</sequence>
<dbReference type="AlphaFoldDB" id="A0A9W7E4V0"/>
<feature type="transmembrane region" description="Helical" evidence="9">
    <location>
        <begin position="141"/>
        <end position="167"/>
    </location>
</feature>
<feature type="transmembrane region" description="Helical" evidence="9">
    <location>
        <begin position="340"/>
        <end position="363"/>
    </location>
</feature>
<dbReference type="Proteomes" id="UP001165122">
    <property type="component" value="Unassembled WGS sequence"/>
</dbReference>
<dbReference type="InterPro" id="IPR003691">
    <property type="entry name" value="FluC"/>
</dbReference>
<evidence type="ECO:0000256" key="9">
    <source>
        <dbReference type="SAM" id="Phobius"/>
    </source>
</evidence>
<feature type="transmembrane region" description="Helical" evidence="9">
    <location>
        <begin position="250"/>
        <end position="267"/>
    </location>
</feature>
<evidence type="ECO:0000256" key="1">
    <source>
        <dbReference type="ARBA" id="ARBA00002598"/>
    </source>
</evidence>
<comment type="catalytic activity">
    <reaction evidence="8">
        <text>fluoride(in) = fluoride(out)</text>
        <dbReference type="Rhea" id="RHEA:76159"/>
        <dbReference type="ChEBI" id="CHEBI:17051"/>
    </reaction>
    <physiologicalReaction direction="left-to-right" evidence="8">
        <dbReference type="Rhea" id="RHEA:76160"/>
    </physiologicalReaction>
</comment>
<dbReference type="Pfam" id="PF02537">
    <property type="entry name" value="CRCB"/>
    <property type="match status" value="1"/>
</dbReference>
<evidence type="ECO:0000256" key="6">
    <source>
        <dbReference type="ARBA" id="ARBA00023136"/>
    </source>
</evidence>
<keyword evidence="5 9" id="KW-1133">Transmembrane helix</keyword>
<dbReference type="OrthoDB" id="409792at2759"/>
<evidence type="ECO:0000313" key="11">
    <source>
        <dbReference type="Proteomes" id="UP001165122"/>
    </source>
</evidence>
<feature type="transmembrane region" description="Helical" evidence="9">
    <location>
        <begin position="306"/>
        <end position="328"/>
    </location>
</feature>